<evidence type="ECO:0000313" key="2">
    <source>
        <dbReference type="EMBL" id="OLQ12206.1"/>
    </source>
</evidence>
<dbReference type="Proteomes" id="UP000186817">
    <property type="component" value="Unassembled WGS sequence"/>
</dbReference>
<dbReference type="AlphaFoldDB" id="A0A1Q9EXN2"/>
<dbReference type="EMBL" id="LSRX01000047">
    <property type="protein sequence ID" value="OLQ12206.1"/>
    <property type="molecule type" value="Genomic_DNA"/>
</dbReference>
<reference evidence="2 3" key="1">
    <citation type="submission" date="2016-02" db="EMBL/GenBank/DDBJ databases">
        <title>Genome analysis of coral dinoflagellate symbionts highlights evolutionary adaptations to a symbiotic lifestyle.</title>
        <authorList>
            <person name="Aranda M."/>
            <person name="Li Y."/>
            <person name="Liew Y.J."/>
            <person name="Baumgarten S."/>
            <person name="Simakov O."/>
            <person name="Wilson M."/>
            <person name="Piel J."/>
            <person name="Ashoor H."/>
            <person name="Bougouffa S."/>
            <person name="Bajic V.B."/>
            <person name="Ryu T."/>
            <person name="Ravasi T."/>
            <person name="Bayer T."/>
            <person name="Micklem G."/>
            <person name="Kim H."/>
            <person name="Bhak J."/>
            <person name="Lajeunesse T.C."/>
            <person name="Voolstra C.R."/>
        </authorList>
    </citation>
    <scope>NUCLEOTIDE SEQUENCE [LARGE SCALE GENOMIC DNA]</scope>
    <source>
        <strain evidence="2 3">CCMP2467</strain>
    </source>
</reference>
<feature type="region of interest" description="Disordered" evidence="1">
    <location>
        <begin position="1"/>
        <end position="25"/>
    </location>
</feature>
<protein>
    <submittedName>
        <fullName evidence="2">Uncharacterized protein</fullName>
    </submittedName>
</protein>
<sequence>MCNAPSSALAHAKAPSSTTRRAKQLDKNSSANITVRYISSSSSSSIALTHEAQILSKRAKVELPIAEDRGFEEKPKEVLIHKEGRLDSAQEVAVLSGQLSLGSTLGFASGVALRFVGRFAAVGVGCTFCIIQGFLAPG</sequence>
<proteinExistence type="predicted"/>
<name>A0A1Q9EXN2_SYMMI</name>
<keyword evidence="3" id="KW-1185">Reference proteome</keyword>
<evidence type="ECO:0000313" key="3">
    <source>
        <dbReference type="Proteomes" id="UP000186817"/>
    </source>
</evidence>
<gene>
    <name evidence="2" type="ORF">AK812_SmicGene3915</name>
</gene>
<comment type="caution">
    <text evidence="2">The sequence shown here is derived from an EMBL/GenBank/DDBJ whole genome shotgun (WGS) entry which is preliminary data.</text>
</comment>
<organism evidence="2 3">
    <name type="scientific">Symbiodinium microadriaticum</name>
    <name type="common">Dinoflagellate</name>
    <name type="synonym">Zooxanthella microadriatica</name>
    <dbReference type="NCBI Taxonomy" id="2951"/>
    <lineage>
        <taxon>Eukaryota</taxon>
        <taxon>Sar</taxon>
        <taxon>Alveolata</taxon>
        <taxon>Dinophyceae</taxon>
        <taxon>Suessiales</taxon>
        <taxon>Symbiodiniaceae</taxon>
        <taxon>Symbiodinium</taxon>
    </lineage>
</organism>
<evidence type="ECO:0000256" key="1">
    <source>
        <dbReference type="SAM" id="MobiDB-lite"/>
    </source>
</evidence>
<accession>A0A1Q9EXN2</accession>